<gene>
    <name evidence="3" type="ORF">JIN87_23515</name>
</gene>
<evidence type="ECO:0000313" key="4">
    <source>
        <dbReference type="Proteomes" id="UP000617628"/>
    </source>
</evidence>
<proteinExistence type="predicted"/>
<evidence type="ECO:0000259" key="2">
    <source>
        <dbReference type="PROSITE" id="PS50206"/>
    </source>
</evidence>
<evidence type="ECO:0000256" key="1">
    <source>
        <dbReference type="SAM" id="Coils"/>
    </source>
</evidence>
<dbReference type="EMBL" id="JAENIL010000061">
    <property type="protein sequence ID" value="MBK1879873.1"/>
    <property type="molecule type" value="Genomic_DNA"/>
</dbReference>
<dbReference type="SUPFAM" id="SSF52266">
    <property type="entry name" value="SGNH hydrolase"/>
    <property type="match status" value="1"/>
</dbReference>
<dbReference type="RefSeq" id="WP_200358190.1">
    <property type="nucleotide sequence ID" value="NZ_JAENIL010000061.1"/>
</dbReference>
<dbReference type="GO" id="GO:0004622">
    <property type="term" value="F:phosphatidylcholine lysophospholipase activity"/>
    <property type="evidence" value="ECO:0007669"/>
    <property type="project" value="TreeGrafter"/>
</dbReference>
<dbReference type="InterPro" id="IPR013830">
    <property type="entry name" value="SGNH_hydro"/>
</dbReference>
<dbReference type="Gene3D" id="3.40.50.1110">
    <property type="entry name" value="SGNH hydrolase"/>
    <property type="match status" value="1"/>
</dbReference>
<dbReference type="Pfam" id="PF13472">
    <property type="entry name" value="Lipase_GDSL_2"/>
    <property type="match status" value="1"/>
</dbReference>
<reference evidence="3" key="1">
    <citation type="submission" date="2021-01" db="EMBL/GenBank/DDBJ databases">
        <title>Modified the classification status of verrucomicrobia.</title>
        <authorList>
            <person name="Feng X."/>
        </authorList>
    </citation>
    <scope>NUCLEOTIDE SEQUENCE</scope>
    <source>
        <strain evidence="3">KCTC 13126</strain>
    </source>
</reference>
<comment type="caution">
    <text evidence="3">The sequence shown here is derived from an EMBL/GenBank/DDBJ whole genome shotgun (WGS) entry which is preliminary data.</text>
</comment>
<feature type="domain" description="Rhodanese" evidence="2">
    <location>
        <begin position="195"/>
        <end position="226"/>
    </location>
</feature>
<dbReference type="PANTHER" id="PTHR30383">
    <property type="entry name" value="THIOESTERASE 1/PROTEASE 1/LYSOPHOSPHOLIPASE L1"/>
    <property type="match status" value="1"/>
</dbReference>
<name>A0A934S6K4_9BACT</name>
<protein>
    <recommendedName>
        <fullName evidence="2">Rhodanese domain-containing protein</fullName>
    </recommendedName>
</protein>
<dbReference type="AlphaFoldDB" id="A0A934S6K4"/>
<dbReference type="InterPro" id="IPR036514">
    <property type="entry name" value="SGNH_hydro_sf"/>
</dbReference>
<dbReference type="PROSITE" id="PS50206">
    <property type="entry name" value="RHODANESE_3"/>
    <property type="match status" value="1"/>
</dbReference>
<dbReference type="Proteomes" id="UP000617628">
    <property type="component" value="Unassembled WGS sequence"/>
</dbReference>
<keyword evidence="4" id="KW-1185">Reference proteome</keyword>
<keyword evidence="1" id="KW-0175">Coiled coil</keyword>
<dbReference type="InterPro" id="IPR051532">
    <property type="entry name" value="Ester_Hydrolysis_Enzymes"/>
</dbReference>
<dbReference type="InterPro" id="IPR001763">
    <property type="entry name" value="Rhodanese-like_dom"/>
</dbReference>
<evidence type="ECO:0000313" key="3">
    <source>
        <dbReference type="EMBL" id="MBK1879873.1"/>
    </source>
</evidence>
<sequence length="324" mass="36524">MAVHCSMTSHCPSVVRKLVQRVTIVAALFFVCSATARERWLFLGDSITQAGHYVDYVETWFLLNEEDAPEILGLGLSSETISGLSEPDHPYPRPYVHDRLDKVLERVKPDLVFACYGMNCAIYHPFSKERFNAYQRGVRKLVRKVQKAGAEVILLTPPPYAGRVKPKPGPSEGEPYGYKTPSPDYNEVLGRYADWILTWQGKKGVRAYSVREGIEAYMEKCYPKEPVHPNAFGHYLMAESLLEALGKESGSELLDTGVSTRDEDARWTELYQLVSQQRKAYDMALMNDIGHGNPGVMKRVKYSLAEGEAKAAELEKEIRALLDE</sequence>
<dbReference type="PANTHER" id="PTHR30383:SF5">
    <property type="entry name" value="SGNH HYDROLASE-TYPE ESTERASE DOMAIN-CONTAINING PROTEIN"/>
    <property type="match status" value="1"/>
</dbReference>
<accession>A0A934S6K4</accession>
<organism evidence="3 4">
    <name type="scientific">Pelagicoccus mobilis</name>
    <dbReference type="NCBI Taxonomy" id="415221"/>
    <lineage>
        <taxon>Bacteria</taxon>
        <taxon>Pseudomonadati</taxon>
        <taxon>Verrucomicrobiota</taxon>
        <taxon>Opitutia</taxon>
        <taxon>Puniceicoccales</taxon>
        <taxon>Pelagicoccaceae</taxon>
        <taxon>Pelagicoccus</taxon>
    </lineage>
</organism>
<feature type="coiled-coil region" evidence="1">
    <location>
        <begin position="297"/>
        <end position="324"/>
    </location>
</feature>